<dbReference type="GO" id="GO:0030388">
    <property type="term" value="P:fructose 1,6-bisphosphate metabolic process"/>
    <property type="evidence" value="ECO:0007669"/>
    <property type="project" value="TreeGrafter"/>
</dbReference>
<dbReference type="AlphaFoldDB" id="A0A934K8D1"/>
<organism evidence="11 12">
    <name type="scientific">Candidatus Dormiibacter inghamiae</name>
    <dbReference type="NCBI Taxonomy" id="3127013"/>
    <lineage>
        <taxon>Bacteria</taxon>
        <taxon>Bacillati</taxon>
        <taxon>Candidatus Dormiibacterota</taxon>
        <taxon>Candidatus Dormibacteria</taxon>
        <taxon>Candidatus Dormibacterales</taxon>
        <taxon>Candidatus Dormibacteraceae</taxon>
        <taxon>Candidatus Dormiibacter</taxon>
    </lineage>
</organism>
<name>A0A934K8D1_9BACT</name>
<evidence type="ECO:0000256" key="2">
    <source>
        <dbReference type="ARBA" id="ARBA00008989"/>
    </source>
</evidence>
<comment type="pathway">
    <text evidence="7">Carbohydrate biosynthesis.</text>
</comment>
<dbReference type="Proteomes" id="UP000620075">
    <property type="component" value="Unassembled WGS sequence"/>
</dbReference>
<proteinExistence type="inferred from homology"/>
<dbReference type="GO" id="GO:0006094">
    <property type="term" value="P:gluconeogenesis"/>
    <property type="evidence" value="ECO:0007669"/>
    <property type="project" value="InterPro"/>
</dbReference>
<comment type="cofactor">
    <cofactor evidence="9">
        <name>Mn(2+)</name>
        <dbReference type="ChEBI" id="CHEBI:29035"/>
    </cofactor>
</comment>
<feature type="binding site" evidence="10">
    <location>
        <begin position="93"/>
        <end position="95"/>
    </location>
    <ligand>
        <name>substrate</name>
    </ligand>
</feature>
<dbReference type="InterPro" id="IPR004464">
    <property type="entry name" value="FBPase_class-2/SBPase"/>
</dbReference>
<accession>A0A934K8D1</accession>
<evidence type="ECO:0000256" key="7">
    <source>
        <dbReference type="ARBA" id="ARBA00024331"/>
    </source>
</evidence>
<feature type="binding site" evidence="9">
    <location>
        <position position="62"/>
    </location>
    <ligand>
        <name>Mn(2+)</name>
        <dbReference type="ChEBI" id="CHEBI:29035"/>
        <label>1</label>
    </ligand>
</feature>
<dbReference type="PIRSF" id="PIRSF004532">
    <property type="entry name" value="GlpX"/>
    <property type="match status" value="1"/>
</dbReference>
<evidence type="ECO:0000313" key="11">
    <source>
        <dbReference type="EMBL" id="MBJ7603626.1"/>
    </source>
</evidence>
<sequence>MGTQQMDRNLALELLRVTENAALAAAPLQGRGLKEEADQRAVDAMRSALASVDMRGTVVIGEGEKDEAPMLYFGEEVGNGLEPDVDVAVDPIDGTRLAANGQPGAMAVVALAERDSMFTTHVHYMEKLIVGRRARGVIDIEMPVEWNMRRIAKAEGLHPRDLVVVILDRERNEPVIRQVREVGARIRLISDGDVAGAIMAALETKTGMHALMGSGGATEGVIAACAVKALGGDMQGKLLLRDDDERRTAEGEGHEADRVLGIDDLCSGRNIFFAATGITTGELLRGVTYEEYYAYSHSMVIRSASGTLRHVEAFHDMGKLREKGLLPEQMVFASPALVR</sequence>
<feature type="binding site" evidence="9">
    <location>
        <position position="219"/>
    </location>
    <ligand>
        <name>Mn(2+)</name>
        <dbReference type="ChEBI" id="CHEBI:29035"/>
        <label>2</label>
    </ligand>
</feature>
<feature type="binding site" evidence="10">
    <location>
        <begin position="191"/>
        <end position="193"/>
    </location>
    <ligand>
        <name>substrate</name>
    </ligand>
</feature>
<evidence type="ECO:0000313" key="12">
    <source>
        <dbReference type="Proteomes" id="UP000620075"/>
    </source>
</evidence>
<evidence type="ECO:0000256" key="5">
    <source>
        <dbReference type="ARBA" id="ARBA00023211"/>
    </source>
</evidence>
<comment type="similarity">
    <text evidence="2 8">Belongs to the FBPase class 2 family.</text>
</comment>
<feature type="binding site" evidence="9">
    <location>
        <position position="90"/>
    </location>
    <ligand>
        <name>Mn(2+)</name>
        <dbReference type="ChEBI" id="CHEBI:29035"/>
        <label>2</label>
    </ligand>
</feature>
<reference evidence="11 12" key="1">
    <citation type="submission" date="2020-10" db="EMBL/GenBank/DDBJ databases">
        <title>Ca. Dormibacterota MAGs.</title>
        <authorList>
            <person name="Montgomery K."/>
        </authorList>
    </citation>
    <scope>NUCLEOTIDE SEQUENCE [LARGE SCALE GENOMIC DNA]</scope>
    <source>
        <strain evidence="11">SC8811_S16_3</strain>
    </source>
</reference>
<dbReference type="Pfam" id="PF03320">
    <property type="entry name" value="FBPase_glpX"/>
    <property type="match status" value="1"/>
</dbReference>
<dbReference type="EMBL" id="JAEKNQ010000040">
    <property type="protein sequence ID" value="MBJ7603626.1"/>
    <property type="molecule type" value="Genomic_DNA"/>
</dbReference>
<evidence type="ECO:0000256" key="3">
    <source>
        <dbReference type="ARBA" id="ARBA00022723"/>
    </source>
</evidence>
<dbReference type="GO" id="GO:0046872">
    <property type="term" value="F:metal ion binding"/>
    <property type="evidence" value="ECO:0007669"/>
    <property type="project" value="UniProtKB-KW"/>
</dbReference>
<feature type="binding site" evidence="10">
    <location>
        <position position="124"/>
    </location>
    <ligand>
        <name>substrate</name>
    </ligand>
</feature>
<evidence type="ECO:0000256" key="10">
    <source>
        <dbReference type="PIRSR" id="PIRSR004532-2"/>
    </source>
</evidence>
<evidence type="ECO:0000256" key="4">
    <source>
        <dbReference type="ARBA" id="ARBA00022801"/>
    </source>
</evidence>
<comment type="catalytic activity">
    <reaction evidence="1">
        <text>beta-D-fructose 1,6-bisphosphate + H2O = beta-D-fructose 6-phosphate + phosphate</text>
        <dbReference type="Rhea" id="RHEA:11064"/>
        <dbReference type="ChEBI" id="CHEBI:15377"/>
        <dbReference type="ChEBI" id="CHEBI:32966"/>
        <dbReference type="ChEBI" id="CHEBI:43474"/>
        <dbReference type="ChEBI" id="CHEBI:57634"/>
        <dbReference type="EC" id="3.1.3.11"/>
    </reaction>
</comment>
<dbReference type="PANTHER" id="PTHR30447">
    <property type="entry name" value="FRUCTOSE-1,6-BISPHOSPHATASE CLASS 2"/>
    <property type="match status" value="1"/>
</dbReference>
<dbReference type="GO" id="GO:0006071">
    <property type="term" value="P:glycerol metabolic process"/>
    <property type="evidence" value="ECO:0007669"/>
    <property type="project" value="InterPro"/>
</dbReference>
<keyword evidence="5 9" id="KW-0464">Manganese</keyword>
<dbReference type="FunFam" id="3.40.190.90:FF:000001">
    <property type="entry name" value="Fructose-1,6-bisphosphatase"/>
    <property type="match status" value="1"/>
</dbReference>
<feature type="binding site" evidence="9">
    <location>
        <position position="93"/>
    </location>
    <ligand>
        <name>Mn(2+)</name>
        <dbReference type="ChEBI" id="CHEBI:29035"/>
        <label>2</label>
    </ligand>
</feature>
<evidence type="ECO:0000256" key="8">
    <source>
        <dbReference type="PIRNR" id="PIRNR004532"/>
    </source>
</evidence>
<dbReference type="PANTHER" id="PTHR30447:SF0">
    <property type="entry name" value="FRUCTOSE-1,6-BISPHOSPHATASE 1 CLASS 2-RELATED"/>
    <property type="match status" value="1"/>
</dbReference>
<dbReference type="NCBIfam" id="TIGR00330">
    <property type="entry name" value="glpX"/>
    <property type="match status" value="1"/>
</dbReference>
<feature type="binding site" evidence="10">
    <location>
        <begin position="169"/>
        <end position="171"/>
    </location>
    <ligand>
        <name>substrate</name>
    </ligand>
</feature>
<dbReference type="SUPFAM" id="SSF56655">
    <property type="entry name" value="Carbohydrate phosphatase"/>
    <property type="match status" value="1"/>
</dbReference>
<evidence type="ECO:0000256" key="9">
    <source>
        <dbReference type="PIRSR" id="PIRSR004532-1"/>
    </source>
</evidence>
<dbReference type="Gene3D" id="3.30.540.10">
    <property type="entry name" value="Fructose-1,6-Bisphosphatase, subunit A, domain 1"/>
    <property type="match status" value="1"/>
</dbReference>
<gene>
    <name evidence="11" type="primary">glpX</name>
    <name evidence="11" type="ORF">JF888_10615</name>
</gene>
<feature type="binding site" evidence="10">
    <location>
        <position position="216"/>
    </location>
    <ligand>
        <name>substrate</name>
    </ligand>
</feature>
<dbReference type="Gene3D" id="3.40.190.90">
    <property type="match status" value="1"/>
</dbReference>
<keyword evidence="4 11" id="KW-0378">Hydrolase</keyword>
<comment type="caution">
    <text evidence="11">The sequence shown here is derived from an EMBL/GenBank/DDBJ whole genome shotgun (WGS) entry which is preliminary data.</text>
</comment>
<keyword evidence="6 8" id="KW-0119">Carbohydrate metabolism</keyword>
<protein>
    <recommendedName>
        <fullName evidence="8">Fructose-1,6-bisphosphatase</fullName>
    </recommendedName>
</protein>
<keyword evidence="3 9" id="KW-0479">Metal-binding</keyword>
<dbReference type="GO" id="GO:0005829">
    <property type="term" value="C:cytosol"/>
    <property type="evidence" value="ECO:0007669"/>
    <property type="project" value="TreeGrafter"/>
</dbReference>
<evidence type="ECO:0000256" key="1">
    <source>
        <dbReference type="ARBA" id="ARBA00001273"/>
    </source>
</evidence>
<feature type="binding site" evidence="9">
    <location>
        <position position="38"/>
    </location>
    <ligand>
        <name>Mn(2+)</name>
        <dbReference type="ChEBI" id="CHEBI:29035"/>
        <label>1</label>
    </ligand>
</feature>
<dbReference type="GO" id="GO:0042132">
    <property type="term" value="F:fructose 1,6-bisphosphate 1-phosphatase activity"/>
    <property type="evidence" value="ECO:0007669"/>
    <property type="project" value="UniProtKB-EC"/>
</dbReference>
<evidence type="ECO:0000256" key="6">
    <source>
        <dbReference type="ARBA" id="ARBA00023277"/>
    </source>
</evidence>
<dbReference type="CDD" id="cd01516">
    <property type="entry name" value="FBPase_glpX"/>
    <property type="match status" value="1"/>
</dbReference>